<dbReference type="AlphaFoldDB" id="A0A809RP34"/>
<evidence type="ECO:0000256" key="2">
    <source>
        <dbReference type="RuleBase" id="RU363072"/>
    </source>
</evidence>
<reference evidence="4" key="1">
    <citation type="submission" date="2019-11" db="EMBL/GenBank/DDBJ databases">
        <title>Isolation and characterization of a novel species in the genus Sulfuriferula.</title>
        <authorList>
            <person name="Mochizuki J."/>
            <person name="Kojima H."/>
            <person name="Fukui M."/>
        </authorList>
    </citation>
    <scope>NUCLEOTIDE SEQUENCE [LARGE SCALE GENOMIC DNA]</scope>
    <source>
        <strain evidence="4">SGTM</strain>
    </source>
</reference>
<gene>
    <name evidence="3" type="ORF">SFSGTM_12890</name>
</gene>
<dbReference type="InterPro" id="IPR007049">
    <property type="entry name" value="Carb-sel_porin_OprB"/>
</dbReference>
<accession>A0A809RP34</accession>
<evidence type="ECO:0000313" key="4">
    <source>
        <dbReference type="Proteomes" id="UP000463939"/>
    </source>
</evidence>
<proteinExistence type="inferred from homology"/>
<dbReference type="EMBL" id="AP021881">
    <property type="protein sequence ID" value="BBP00581.1"/>
    <property type="molecule type" value="Genomic_DNA"/>
</dbReference>
<evidence type="ECO:0008006" key="5">
    <source>
        <dbReference type="Google" id="ProtNLM"/>
    </source>
</evidence>
<dbReference type="InterPro" id="IPR038673">
    <property type="entry name" value="OprB_sf"/>
</dbReference>
<dbReference type="RefSeq" id="WP_162084489.1">
    <property type="nucleotide sequence ID" value="NZ_AP021881.1"/>
</dbReference>
<dbReference type="Pfam" id="PF04966">
    <property type="entry name" value="OprB"/>
    <property type="match status" value="1"/>
</dbReference>
<name>A0A809RP34_9PROT</name>
<dbReference type="GO" id="GO:0008643">
    <property type="term" value="P:carbohydrate transport"/>
    <property type="evidence" value="ECO:0007669"/>
    <property type="project" value="InterPro"/>
</dbReference>
<comment type="similarity">
    <text evidence="1 2">Belongs to the OprB family.</text>
</comment>
<dbReference type="KEGG" id="sniv:SFSGTM_12890"/>
<dbReference type="GO" id="GO:0015288">
    <property type="term" value="F:porin activity"/>
    <property type="evidence" value="ECO:0007669"/>
    <property type="project" value="InterPro"/>
</dbReference>
<sequence length="451" mass="50329">MSFKFTKLRHSAFINQGVVALIGTLLPVISLAQAPEDANWDAKFQTTYVWQSKLPFSAAYSGPNSFSPDKAESYTFSTTAYLGLRLWQGGEFYVTPEITQGVAFSNLTGLGGFTNGEITRASGSTPTIYRQKLFLRQTWNQGGGTEHVEADLNQLAGSQDKNRFVLTVGNFSTLDVFDHNEYASDPRTQFMNWGNMTYAAYDYAADARGFGWGFAGEWYKNDWVFRFGRMTGPKEPNMLPVDTAIGQHYGDQIEVEHVHILGGQPGKVRILAWRNRARLASFADALAYLEAHPGADQQTIFNVRSGEKIKYGIGVNIEQAINDNLGFFLRAMKADGRTETYAFTEVDGSFATGLVFSGAKWGRANDVLGLSLMENTLSAERRRYLEAGGISFFIGDGALRYQPEQIFESYYSLNVWKKTSVTADYQHIWNPAYNADRGPVNIISARLHTEF</sequence>
<dbReference type="Proteomes" id="UP000463939">
    <property type="component" value="Chromosome"/>
</dbReference>
<dbReference type="GO" id="GO:0016020">
    <property type="term" value="C:membrane"/>
    <property type="evidence" value="ECO:0007669"/>
    <property type="project" value="InterPro"/>
</dbReference>
<keyword evidence="4" id="KW-1185">Reference proteome</keyword>
<organism evidence="3 4">
    <name type="scientific">Sulfuriferula nivalis</name>
    <dbReference type="NCBI Taxonomy" id="2675298"/>
    <lineage>
        <taxon>Bacteria</taxon>
        <taxon>Pseudomonadati</taxon>
        <taxon>Pseudomonadota</taxon>
        <taxon>Betaproteobacteria</taxon>
        <taxon>Nitrosomonadales</taxon>
        <taxon>Sulfuricellaceae</taxon>
        <taxon>Sulfuriferula</taxon>
    </lineage>
</organism>
<evidence type="ECO:0000256" key="1">
    <source>
        <dbReference type="ARBA" id="ARBA00008769"/>
    </source>
</evidence>
<dbReference type="Gene3D" id="2.40.160.180">
    <property type="entry name" value="Carbohydrate-selective porin OprB"/>
    <property type="match status" value="1"/>
</dbReference>
<evidence type="ECO:0000313" key="3">
    <source>
        <dbReference type="EMBL" id="BBP00581.1"/>
    </source>
</evidence>
<protein>
    <recommendedName>
        <fullName evidence="5">Porin</fullName>
    </recommendedName>
</protein>